<dbReference type="Gene3D" id="3.30.420.10">
    <property type="entry name" value="Ribonuclease H-like superfamily/Ribonuclease H"/>
    <property type="match status" value="1"/>
</dbReference>
<dbReference type="InterPro" id="IPR036397">
    <property type="entry name" value="RNaseH_sf"/>
</dbReference>
<dbReference type="PROSITE" id="PS51257">
    <property type="entry name" value="PROKAR_LIPOPROTEIN"/>
    <property type="match status" value="1"/>
</dbReference>
<gene>
    <name evidence="2" type="ORF">CK203_106336</name>
</gene>
<sequence>MLIAGKATCIVFSVDDLPLGGSDHTLPLYIFVGCSGHRVPYVLLDNGSALNVCLLAPIVALGFKPSNFESSSQIVRAYDSTRIKVLGTLTLDLQIGLVTFSALFQVLRIPTSFNLLLGWPWIHRAGAISSSLHQKPVLEISHGDDDLFLTCFTFDEIQTVEVEQFCRDHVALLFDEHGSTVVLDMMRSMSFLPGLRLGCRQHGSRDFIAIVDHDTPFGLGFVPMEADYRYMALLHKKRLKARLLHMPFDYLVRPYRMSLEDYFVRAPETQMHLERITSGLSETNEYETSAEIVDMIDGVIPCDEYNDEILMVDMTCPCSWMLTTVPPDDDVFMGATSPVVVESEHVDTPLSFDVLSGFVSRSDDDSKVRVCVDFRDLNKASLKDDFPLQHIDMLIDSTTGHSMLSFMDGFSRKLLGYMVSKRDIKADPNKIRAILDMPASRIERKIRVLVPPTPGRPLLLYLSVSDIALGCMLAQLNDSGKKRAIYYLSKRMLDYEMRYVMIECFCLALTCFDWSTHEMVDEDITVVTSLSGWCMYFDGATNHYGYEIGVLLISPHGDHIPRFVRLTFSDRHPAMNNIVAYEACILGLETTLELKIRQIELLVRRFDDLSYTHLPRAQNQFADALATLASMIDIPIDFVVRLLLIESRSVPVYCCLIDEAKLDDGLPWFIEGSIGAADFRGKLAQTRLDQLSLLNERRLRAANHVRAYQRKMTRAFKKWVKPRPLQRGDMVLKVIRGLIRDPRGKFRPNWSGPYFIMELIPDGAAWLMDLDGNRFLEPTNVDQLKKYYV</sequence>
<dbReference type="CDD" id="cd00303">
    <property type="entry name" value="retropepsin_like"/>
    <property type="match status" value="1"/>
</dbReference>
<feature type="domain" description="Reverse transcriptase/retrotransposon-derived protein RNase H-like" evidence="1">
    <location>
        <begin position="447"/>
        <end position="510"/>
    </location>
</feature>
<protein>
    <recommendedName>
        <fullName evidence="1">Reverse transcriptase/retrotransposon-derived protein RNase H-like domain-containing protein</fullName>
    </recommendedName>
</protein>
<evidence type="ECO:0000259" key="1">
    <source>
        <dbReference type="Pfam" id="PF17919"/>
    </source>
</evidence>
<dbReference type="Proteomes" id="UP000288805">
    <property type="component" value="Unassembled WGS sequence"/>
</dbReference>
<name>A0A438BNN9_VITVI</name>
<accession>A0A438BNN9</accession>
<dbReference type="Pfam" id="PF17919">
    <property type="entry name" value="RT_RNaseH_2"/>
    <property type="match status" value="1"/>
</dbReference>
<dbReference type="SUPFAM" id="SSF53098">
    <property type="entry name" value="Ribonuclease H-like"/>
    <property type="match status" value="1"/>
</dbReference>
<dbReference type="AlphaFoldDB" id="A0A438BNN9"/>
<evidence type="ECO:0000313" key="2">
    <source>
        <dbReference type="EMBL" id="RVW12583.1"/>
    </source>
</evidence>
<evidence type="ECO:0000313" key="3">
    <source>
        <dbReference type="Proteomes" id="UP000288805"/>
    </source>
</evidence>
<dbReference type="InterPro" id="IPR043128">
    <property type="entry name" value="Rev_trsase/Diguanyl_cyclase"/>
</dbReference>
<dbReference type="PANTHER" id="PTHR48475">
    <property type="entry name" value="RIBONUCLEASE H"/>
    <property type="match status" value="1"/>
</dbReference>
<dbReference type="InterPro" id="IPR043502">
    <property type="entry name" value="DNA/RNA_pol_sf"/>
</dbReference>
<comment type="caution">
    <text evidence="2">The sequence shown here is derived from an EMBL/GenBank/DDBJ whole genome shotgun (WGS) entry which is preliminary data.</text>
</comment>
<dbReference type="InterPro" id="IPR041577">
    <property type="entry name" value="RT_RNaseH_2"/>
</dbReference>
<dbReference type="SUPFAM" id="SSF56672">
    <property type="entry name" value="DNA/RNA polymerases"/>
    <property type="match status" value="1"/>
</dbReference>
<organism evidence="2 3">
    <name type="scientific">Vitis vinifera</name>
    <name type="common">Grape</name>
    <dbReference type="NCBI Taxonomy" id="29760"/>
    <lineage>
        <taxon>Eukaryota</taxon>
        <taxon>Viridiplantae</taxon>
        <taxon>Streptophyta</taxon>
        <taxon>Embryophyta</taxon>
        <taxon>Tracheophyta</taxon>
        <taxon>Spermatophyta</taxon>
        <taxon>Magnoliopsida</taxon>
        <taxon>eudicotyledons</taxon>
        <taxon>Gunneridae</taxon>
        <taxon>Pentapetalae</taxon>
        <taxon>rosids</taxon>
        <taxon>Vitales</taxon>
        <taxon>Vitaceae</taxon>
        <taxon>Viteae</taxon>
        <taxon>Vitis</taxon>
    </lineage>
</organism>
<dbReference type="PANTHER" id="PTHR48475:SF1">
    <property type="entry name" value="RNASE H TYPE-1 DOMAIN-CONTAINING PROTEIN"/>
    <property type="match status" value="1"/>
</dbReference>
<dbReference type="InterPro" id="IPR012337">
    <property type="entry name" value="RNaseH-like_sf"/>
</dbReference>
<dbReference type="EMBL" id="QGNW01002701">
    <property type="protein sequence ID" value="RVW12583.1"/>
    <property type="molecule type" value="Genomic_DNA"/>
</dbReference>
<dbReference type="GO" id="GO:0003676">
    <property type="term" value="F:nucleic acid binding"/>
    <property type="evidence" value="ECO:0007669"/>
    <property type="project" value="InterPro"/>
</dbReference>
<dbReference type="Gene3D" id="3.30.70.270">
    <property type="match status" value="1"/>
</dbReference>
<proteinExistence type="predicted"/>
<reference evidence="2 3" key="1">
    <citation type="journal article" date="2018" name="PLoS Genet.">
        <title>Population sequencing reveals clonal diversity and ancestral inbreeding in the grapevine cultivar Chardonnay.</title>
        <authorList>
            <person name="Roach M.J."/>
            <person name="Johnson D.L."/>
            <person name="Bohlmann J."/>
            <person name="van Vuuren H.J."/>
            <person name="Jones S.J."/>
            <person name="Pretorius I.S."/>
            <person name="Schmidt S.A."/>
            <person name="Borneman A.R."/>
        </authorList>
    </citation>
    <scope>NUCLEOTIDE SEQUENCE [LARGE SCALE GENOMIC DNA]</scope>
    <source>
        <strain evidence="3">cv. Chardonnay</strain>
        <tissue evidence="2">Leaf</tissue>
    </source>
</reference>